<reference evidence="1" key="1">
    <citation type="journal article" date="2014" name="BMC Genomics">
        <title>Six newly sequenced chloroplast genomes from prasinophyte green algae provide insights into the relationships among prasinophyte lineages and the diversity of streamlined genome architecture in picoplanktonic species.</title>
        <authorList>
            <person name="Lemieux C."/>
            <person name="Otis C."/>
            <person name="Turmel M."/>
        </authorList>
    </citation>
    <scope>NUCLEOTIDE SEQUENCE</scope>
</reference>
<protein>
    <submittedName>
        <fullName evidence="1">Hypothetical chloroplast RF47</fullName>
    </submittedName>
</protein>
<keyword evidence="1" id="KW-0150">Chloroplast</keyword>
<dbReference type="EMBL" id="KJ746600">
    <property type="protein sequence ID" value="AID67743.1"/>
    <property type="molecule type" value="Genomic_DNA"/>
</dbReference>
<dbReference type="GeneID" id="20356108"/>
<evidence type="ECO:0000313" key="1">
    <source>
        <dbReference type="EMBL" id="AID67743.1"/>
    </source>
</evidence>
<proteinExistence type="predicted"/>
<dbReference type="AlphaFoldDB" id="A0A088CIK2"/>
<keyword evidence="1" id="KW-0934">Plastid</keyword>
<gene>
    <name evidence="1" type="primary">ycf47</name>
</gene>
<dbReference type="RefSeq" id="YP_009057825.1">
    <property type="nucleotide sequence ID" value="NC_024829.1"/>
</dbReference>
<accession>A0A088CIK2</accession>
<organism evidence="1">
    <name type="scientific">Nephroselmis astigmatica</name>
    <dbReference type="NCBI Taxonomy" id="259378"/>
    <lineage>
        <taxon>Eukaryota</taxon>
        <taxon>Viridiplantae</taxon>
        <taxon>Chlorophyta</taxon>
        <taxon>Nephroselmidophyceae</taxon>
        <taxon>Nephroselmidales</taxon>
        <taxon>Nephroselmidaceae</taxon>
        <taxon>Nephroselmis</taxon>
    </lineage>
</organism>
<name>A0A088CIK2_9CHLO</name>
<geneLocation type="chloroplast" evidence="1"/>
<sequence>MESFLTNILPTLRIISTIVAIIVLVSQGPQGEGLLQQLNETRIFASFRETQFFLAILTWGSIGFWEISNFLTSTLGGK</sequence>